<keyword evidence="1 7" id="KW-1003">Cell membrane</keyword>
<feature type="site" description="Important for catalytic activity" evidence="7">
    <location>
        <position position="221"/>
    </location>
</feature>
<organism evidence="8 9">
    <name type="scientific">Ferrimonas balearica (strain DSM 9799 / CCM 4581 / KCTC 23876 / PAT)</name>
    <dbReference type="NCBI Taxonomy" id="550540"/>
    <lineage>
        <taxon>Bacteria</taxon>
        <taxon>Pseudomonadati</taxon>
        <taxon>Pseudomonadota</taxon>
        <taxon>Gammaproteobacteria</taxon>
        <taxon>Alteromonadales</taxon>
        <taxon>Ferrimonadaceae</taxon>
        <taxon>Ferrimonas</taxon>
    </lineage>
</organism>
<dbReference type="KEGG" id="fbl:Fbal_1861"/>
<dbReference type="Gene3D" id="3.30.160.60">
    <property type="entry name" value="Classic Zinc Finger"/>
    <property type="match status" value="2"/>
</dbReference>
<keyword evidence="9" id="KW-1185">Reference proteome</keyword>
<dbReference type="CDD" id="cd08010">
    <property type="entry name" value="MltG_like"/>
    <property type="match status" value="1"/>
</dbReference>
<dbReference type="PANTHER" id="PTHR30518:SF2">
    <property type="entry name" value="ENDOLYTIC MUREIN TRANSGLYCOSYLASE"/>
    <property type="match status" value="1"/>
</dbReference>
<protein>
    <recommendedName>
        <fullName evidence="7">Endolytic murein transglycosylase</fullName>
        <ecNumber evidence="7">4.2.2.29</ecNumber>
    </recommendedName>
    <alternativeName>
        <fullName evidence="7">Peptidoglycan lytic transglycosylase</fullName>
    </alternativeName>
    <alternativeName>
        <fullName evidence="7">Peptidoglycan polymerization terminase</fullName>
    </alternativeName>
</protein>
<dbReference type="EMBL" id="CP002209">
    <property type="protein sequence ID" value="ADN76064.1"/>
    <property type="molecule type" value="Genomic_DNA"/>
</dbReference>
<keyword evidence="4 7" id="KW-0472">Membrane</keyword>
<keyword evidence="2 7" id="KW-0812">Transmembrane</keyword>
<evidence type="ECO:0000256" key="5">
    <source>
        <dbReference type="ARBA" id="ARBA00023239"/>
    </source>
</evidence>
<keyword evidence="6 7" id="KW-0961">Cell wall biogenesis/degradation</keyword>
<evidence type="ECO:0000256" key="2">
    <source>
        <dbReference type="ARBA" id="ARBA00022692"/>
    </source>
</evidence>
<evidence type="ECO:0000313" key="9">
    <source>
        <dbReference type="Proteomes" id="UP000006683"/>
    </source>
</evidence>
<dbReference type="eggNOG" id="COG1559">
    <property type="taxonomic scope" value="Bacteria"/>
</dbReference>
<evidence type="ECO:0000256" key="7">
    <source>
        <dbReference type="HAMAP-Rule" id="MF_02065"/>
    </source>
</evidence>
<dbReference type="AlphaFoldDB" id="E1SSN5"/>
<dbReference type="HAMAP" id="MF_02065">
    <property type="entry name" value="MltG"/>
    <property type="match status" value="1"/>
</dbReference>
<evidence type="ECO:0000256" key="6">
    <source>
        <dbReference type="ARBA" id="ARBA00023316"/>
    </source>
</evidence>
<dbReference type="EC" id="4.2.2.29" evidence="7"/>
<dbReference type="GO" id="GO:0008932">
    <property type="term" value="F:lytic endotransglycosylase activity"/>
    <property type="evidence" value="ECO:0007669"/>
    <property type="project" value="UniProtKB-UniRule"/>
</dbReference>
<comment type="function">
    <text evidence="7">Functions as a peptidoglycan terminase that cleaves nascent peptidoglycan strands endolytically to terminate their elongation.</text>
</comment>
<dbReference type="STRING" id="550540.Fbal_1861"/>
<accession>E1SSN5</accession>
<name>E1SSN5_FERBD</name>
<dbReference type="RefSeq" id="WP_013345370.1">
    <property type="nucleotide sequence ID" value="NC_014541.1"/>
</dbReference>
<reference evidence="8 9" key="1">
    <citation type="journal article" date="2010" name="Stand. Genomic Sci.">
        <title>Complete genome sequence of Ferrimonas balearica type strain (PAT).</title>
        <authorList>
            <person name="Nolan M."/>
            <person name="Sikorski J."/>
            <person name="Davenport K."/>
            <person name="Lucas S."/>
            <person name="Glavina Del Rio T."/>
            <person name="Tice H."/>
            <person name="Cheng J."/>
            <person name="Goodwin L."/>
            <person name="Pitluck S."/>
            <person name="Liolios K."/>
            <person name="Ivanova N."/>
            <person name="Mavromatis K."/>
            <person name="Ovchinnikova G."/>
            <person name="Pati A."/>
            <person name="Chen A."/>
            <person name="Palaniappan K."/>
            <person name="Land M."/>
            <person name="Hauser L."/>
            <person name="Chang Y."/>
            <person name="Jeffries C."/>
            <person name="Tapia R."/>
            <person name="Brettin T."/>
            <person name="Detter J."/>
            <person name="Han C."/>
            <person name="Yasawong M."/>
            <person name="Rohde M."/>
            <person name="Tindall B."/>
            <person name="Goker M."/>
            <person name="Woyke T."/>
            <person name="Bristow J."/>
            <person name="Eisen J."/>
            <person name="Markowitz V."/>
            <person name="Hugenholtz P."/>
            <person name="Kyrpides N."/>
            <person name="Klenk H."/>
            <person name="Lapidus A."/>
        </authorList>
    </citation>
    <scope>NUCLEOTIDE SEQUENCE [LARGE SCALE GENOMIC DNA]</scope>
    <source>
        <strain evidence="9">DSM 9799 / CCM 4581 / KCTC 23876 / PAT</strain>
    </source>
</reference>
<dbReference type="GO" id="GO:0009252">
    <property type="term" value="P:peptidoglycan biosynthetic process"/>
    <property type="evidence" value="ECO:0007669"/>
    <property type="project" value="UniProtKB-UniRule"/>
</dbReference>
<dbReference type="Pfam" id="PF02618">
    <property type="entry name" value="YceG"/>
    <property type="match status" value="1"/>
</dbReference>
<evidence type="ECO:0000256" key="1">
    <source>
        <dbReference type="ARBA" id="ARBA00022475"/>
    </source>
</evidence>
<keyword evidence="5 7" id="KW-0456">Lyase</keyword>
<dbReference type="GO" id="GO:0071555">
    <property type="term" value="P:cell wall organization"/>
    <property type="evidence" value="ECO:0007669"/>
    <property type="project" value="UniProtKB-KW"/>
</dbReference>
<comment type="catalytic activity">
    <reaction evidence="7">
        <text>a peptidoglycan chain = a peptidoglycan chain with N-acetyl-1,6-anhydromuramyl-[peptide] at the reducing end + a peptidoglycan chain with N-acetylglucosamine at the non-reducing end.</text>
        <dbReference type="EC" id="4.2.2.29"/>
    </reaction>
</comment>
<dbReference type="InterPro" id="IPR003770">
    <property type="entry name" value="MLTG-like"/>
</dbReference>
<gene>
    <name evidence="7" type="primary">mltG</name>
    <name evidence="8" type="ordered locus">Fbal_1861</name>
</gene>
<dbReference type="NCBIfam" id="TIGR00247">
    <property type="entry name" value="endolytic transglycosylase MltG"/>
    <property type="match status" value="1"/>
</dbReference>
<comment type="similarity">
    <text evidence="7">Belongs to the transglycosylase MltG family.</text>
</comment>
<dbReference type="PANTHER" id="PTHR30518">
    <property type="entry name" value="ENDOLYTIC MUREIN TRANSGLYCOSYLASE"/>
    <property type="match status" value="1"/>
</dbReference>
<evidence type="ECO:0000256" key="4">
    <source>
        <dbReference type="ARBA" id="ARBA00023136"/>
    </source>
</evidence>
<dbReference type="HOGENOM" id="CLU_025574_0_2_6"/>
<evidence type="ECO:0000256" key="3">
    <source>
        <dbReference type="ARBA" id="ARBA00022989"/>
    </source>
</evidence>
<dbReference type="GO" id="GO:0005886">
    <property type="term" value="C:plasma membrane"/>
    <property type="evidence" value="ECO:0007669"/>
    <property type="project" value="UniProtKB-UniRule"/>
</dbReference>
<keyword evidence="3 7" id="KW-1133">Transmembrane helix</keyword>
<dbReference type="GeneID" id="67182066"/>
<proteinExistence type="inferred from homology"/>
<evidence type="ECO:0000313" key="8">
    <source>
        <dbReference type="EMBL" id="ADN76064.1"/>
    </source>
</evidence>
<sequence>MALKAWLKGILVASGLTITVTLAGAGFAWYQTQQAMVQPLQLTQPEEITLTRGANAGTLLADWEKAGWIEQRFWLRLALKLQPELTAIKSGTYELAPDMTVAQALALLVAGDEKQFQITLVEGGTAKQWLAQVQAHPRIQATLEDIAALDMALGLADQPVEGWLYPDTYAFTAGTTDLAILQRAFDQMESAVETVWAQRVKNLPIDTPYEMLILASIIEKETGKPEERRLVSSVFVNRLNKGMRLQTDPTVIYGVGEDYQGRITRKHLNTWTPYNTYRIHGLPPTPIANPSLASLQAAVNPEQSDYLYFVSKGDGSHQFSRTLREHNNAVNRYIRNR</sequence>
<dbReference type="OrthoDB" id="9814591at2"/>
<dbReference type="Proteomes" id="UP000006683">
    <property type="component" value="Chromosome"/>
</dbReference>
<keyword evidence="7" id="KW-0997">Cell inner membrane</keyword>